<protein>
    <recommendedName>
        <fullName evidence="4">Histone H1</fullName>
    </recommendedName>
</protein>
<feature type="compositionally biased region" description="Basic residues" evidence="1">
    <location>
        <begin position="150"/>
        <end position="166"/>
    </location>
</feature>
<name>A0A8H8DH39_9FUNG</name>
<gene>
    <name evidence="2" type="ORF">BJ554DRAFT_1418</name>
</gene>
<evidence type="ECO:0000313" key="2">
    <source>
        <dbReference type="EMBL" id="KAG5458364.1"/>
    </source>
</evidence>
<feature type="compositionally biased region" description="Basic and acidic residues" evidence="1">
    <location>
        <begin position="90"/>
        <end position="108"/>
    </location>
</feature>
<organism evidence="2 3">
    <name type="scientific">Olpidium bornovanus</name>
    <dbReference type="NCBI Taxonomy" id="278681"/>
    <lineage>
        <taxon>Eukaryota</taxon>
        <taxon>Fungi</taxon>
        <taxon>Fungi incertae sedis</taxon>
        <taxon>Olpidiomycota</taxon>
        <taxon>Olpidiomycotina</taxon>
        <taxon>Olpidiomycetes</taxon>
        <taxon>Olpidiales</taxon>
        <taxon>Olpidiaceae</taxon>
        <taxon>Olpidium</taxon>
    </lineage>
</organism>
<comment type="caution">
    <text evidence="2">The sequence shown here is derived from an EMBL/GenBank/DDBJ whole genome shotgun (WGS) entry which is preliminary data.</text>
</comment>
<keyword evidence="3" id="KW-1185">Reference proteome</keyword>
<feature type="compositionally biased region" description="Basic residues" evidence="1">
    <location>
        <begin position="116"/>
        <end position="139"/>
    </location>
</feature>
<accession>A0A8H8DH39</accession>
<reference evidence="2 3" key="1">
    <citation type="journal article" name="Sci. Rep.">
        <title>Genome-scale phylogenetic analyses confirm Olpidium as the closest living zoosporic fungus to the non-flagellated, terrestrial fungi.</title>
        <authorList>
            <person name="Chang Y."/>
            <person name="Rochon D."/>
            <person name="Sekimoto S."/>
            <person name="Wang Y."/>
            <person name="Chovatia M."/>
            <person name="Sandor L."/>
            <person name="Salamov A."/>
            <person name="Grigoriev I.V."/>
            <person name="Stajich J.E."/>
            <person name="Spatafora J.W."/>
        </authorList>
    </citation>
    <scope>NUCLEOTIDE SEQUENCE [LARGE SCALE GENOMIC DNA]</scope>
    <source>
        <strain evidence="2">S191</strain>
    </source>
</reference>
<sequence length="174" mass="18551">MLTFRAPRAKPSRNTLLRTSNTLAAITRPRSTAPSRYPERSQISLRTSSLASCARSYDSPAPRVFFLYQRGVEKGIFAVPKGHSGSVKLTKPEKSTEKKPKSTKKKAEGGSGTPVKKAKATKGKVTKAKPKTTKAKVAKKSTSAKSSAGTKKKAPAKARVPKKSAAGRKEAKAA</sequence>
<proteinExistence type="predicted"/>
<dbReference type="Proteomes" id="UP000673691">
    <property type="component" value="Unassembled WGS sequence"/>
</dbReference>
<feature type="region of interest" description="Disordered" evidence="1">
    <location>
        <begin position="79"/>
        <end position="174"/>
    </location>
</feature>
<dbReference type="AlphaFoldDB" id="A0A8H8DH39"/>
<feature type="compositionally biased region" description="Low complexity" evidence="1">
    <location>
        <begin position="140"/>
        <end position="149"/>
    </location>
</feature>
<evidence type="ECO:0000313" key="3">
    <source>
        <dbReference type="Proteomes" id="UP000673691"/>
    </source>
</evidence>
<evidence type="ECO:0008006" key="4">
    <source>
        <dbReference type="Google" id="ProtNLM"/>
    </source>
</evidence>
<dbReference type="EMBL" id="JAEFCI010008585">
    <property type="protein sequence ID" value="KAG5458364.1"/>
    <property type="molecule type" value="Genomic_DNA"/>
</dbReference>
<evidence type="ECO:0000256" key="1">
    <source>
        <dbReference type="SAM" id="MobiDB-lite"/>
    </source>
</evidence>